<sequence length="222" mass="23936">MCLICLVGIGQLPVVKMPCPPAAPVSCRHRRLGLVSLVENVLVVAAIAKNQNLHTPTYFFTCGLAVSDLLASVSTSASWLPLLCQYPSVFYALQYHSIVTLPWARWAIAATWVASVISSTPFFAYYDRTAILLCLVSVFVATLVLTSTPSCIIICNAIVDPPIYAFRSQELQETGATVLVRTVPSAPGRDAGQRGGEEGQALLHTCSGPPPGSLFLQHYQSW</sequence>
<accession>A0A7J8C938</accession>
<name>A0A7J8C938_MOLMO</name>
<dbReference type="AlphaFoldDB" id="A0A7J8C938"/>
<dbReference type="InParanoid" id="A0A7J8C938"/>
<dbReference type="SUPFAM" id="SSF81321">
    <property type="entry name" value="Family A G protein-coupled receptor-like"/>
    <property type="match status" value="1"/>
</dbReference>
<evidence type="ECO:0000256" key="8">
    <source>
        <dbReference type="ARBA" id="ARBA00023224"/>
    </source>
</evidence>
<comment type="subcellular location">
    <subcellularLocation>
        <location evidence="1">Cell membrane</location>
        <topology evidence="1">Multi-pass membrane protein</topology>
    </subcellularLocation>
</comment>
<dbReference type="Proteomes" id="UP000550707">
    <property type="component" value="Unassembled WGS sequence"/>
</dbReference>
<evidence type="ECO:0000256" key="9">
    <source>
        <dbReference type="SAM" id="Phobius"/>
    </source>
</evidence>
<dbReference type="GO" id="GO:0005886">
    <property type="term" value="C:plasma membrane"/>
    <property type="evidence" value="ECO:0007669"/>
    <property type="project" value="UniProtKB-SubCell"/>
</dbReference>
<keyword evidence="2" id="KW-1003">Cell membrane</keyword>
<evidence type="ECO:0000256" key="3">
    <source>
        <dbReference type="ARBA" id="ARBA00022692"/>
    </source>
</evidence>
<feature type="transmembrane region" description="Helical" evidence="9">
    <location>
        <begin position="132"/>
        <end position="159"/>
    </location>
</feature>
<keyword evidence="8" id="KW-0807">Transducer</keyword>
<protein>
    <recommendedName>
        <fullName evidence="10">G-protein coupled receptors family 1 profile domain-containing protein</fullName>
    </recommendedName>
</protein>
<comment type="caution">
    <text evidence="11">The sequence shown here is derived from an EMBL/GenBank/DDBJ whole genome shotgun (WGS) entry which is preliminary data.</text>
</comment>
<keyword evidence="7" id="KW-0675">Receptor</keyword>
<evidence type="ECO:0000256" key="1">
    <source>
        <dbReference type="ARBA" id="ARBA00004651"/>
    </source>
</evidence>
<keyword evidence="12" id="KW-1185">Reference proteome</keyword>
<gene>
    <name evidence="11" type="ORF">HJG59_010003</name>
</gene>
<feature type="domain" description="G-protein coupled receptors family 1 profile" evidence="10">
    <location>
        <begin position="39"/>
        <end position="73"/>
    </location>
</feature>
<evidence type="ECO:0000256" key="7">
    <source>
        <dbReference type="ARBA" id="ARBA00023170"/>
    </source>
</evidence>
<dbReference type="Pfam" id="PF00001">
    <property type="entry name" value="7tm_1"/>
    <property type="match status" value="1"/>
</dbReference>
<reference evidence="11 12" key="1">
    <citation type="journal article" date="2020" name="Nature">
        <title>Six reference-quality genomes reveal evolution of bat adaptations.</title>
        <authorList>
            <person name="Jebb D."/>
            <person name="Huang Z."/>
            <person name="Pippel M."/>
            <person name="Hughes G.M."/>
            <person name="Lavrichenko K."/>
            <person name="Devanna P."/>
            <person name="Winkler S."/>
            <person name="Jermiin L.S."/>
            <person name="Skirmuntt E.C."/>
            <person name="Katzourakis A."/>
            <person name="Burkitt-Gray L."/>
            <person name="Ray D.A."/>
            <person name="Sullivan K.A.M."/>
            <person name="Roscito J.G."/>
            <person name="Kirilenko B.M."/>
            <person name="Davalos L.M."/>
            <person name="Corthals A.P."/>
            <person name="Power M.L."/>
            <person name="Jones G."/>
            <person name="Ransome R.D."/>
            <person name="Dechmann D.K.N."/>
            <person name="Locatelli A.G."/>
            <person name="Puechmaille S.J."/>
            <person name="Fedrigo O."/>
            <person name="Jarvis E.D."/>
            <person name="Hiller M."/>
            <person name="Vernes S.C."/>
            <person name="Myers E.W."/>
            <person name="Teeling E.C."/>
        </authorList>
    </citation>
    <scope>NUCLEOTIDE SEQUENCE [LARGE SCALE GENOMIC DNA]</scope>
    <source>
        <strain evidence="11">MMolMol1</strain>
        <tissue evidence="11">Muscle</tissue>
    </source>
</reference>
<dbReference type="Gene3D" id="1.20.1070.10">
    <property type="entry name" value="Rhodopsin 7-helix transmembrane proteins"/>
    <property type="match status" value="1"/>
</dbReference>
<dbReference type="EMBL" id="JACASF010000021">
    <property type="protein sequence ID" value="KAF6407381.1"/>
    <property type="molecule type" value="Genomic_DNA"/>
</dbReference>
<keyword evidence="3 9" id="KW-0812">Transmembrane</keyword>
<evidence type="ECO:0000313" key="12">
    <source>
        <dbReference type="Proteomes" id="UP000550707"/>
    </source>
</evidence>
<dbReference type="InterPro" id="IPR017452">
    <property type="entry name" value="GPCR_Rhodpsn_7TM"/>
</dbReference>
<evidence type="ECO:0000259" key="10">
    <source>
        <dbReference type="PROSITE" id="PS50262"/>
    </source>
</evidence>
<evidence type="ECO:0000256" key="2">
    <source>
        <dbReference type="ARBA" id="ARBA00022475"/>
    </source>
</evidence>
<keyword evidence="4 9" id="KW-1133">Transmembrane helix</keyword>
<keyword evidence="6 9" id="KW-0472">Membrane</keyword>
<evidence type="ECO:0000256" key="5">
    <source>
        <dbReference type="ARBA" id="ARBA00023040"/>
    </source>
</evidence>
<dbReference type="InterPro" id="IPR000276">
    <property type="entry name" value="GPCR_Rhodpsn"/>
</dbReference>
<evidence type="ECO:0000256" key="6">
    <source>
        <dbReference type="ARBA" id="ARBA00023136"/>
    </source>
</evidence>
<organism evidence="11 12">
    <name type="scientific">Molossus molossus</name>
    <name type="common">Pallas' mastiff bat</name>
    <name type="synonym">Vespertilio molossus</name>
    <dbReference type="NCBI Taxonomy" id="27622"/>
    <lineage>
        <taxon>Eukaryota</taxon>
        <taxon>Metazoa</taxon>
        <taxon>Chordata</taxon>
        <taxon>Craniata</taxon>
        <taxon>Vertebrata</taxon>
        <taxon>Euteleostomi</taxon>
        <taxon>Mammalia</taxon>
        <taxon>Eutheria</taxon>
        <taxon>Laurasiatheria</taxon>
        <taxon>Chiroptera</taxon>
        <taxon>Yangochiroptera</taxon>
        <taxon>Molossidae</taxon>
        <taxon>Molossus</taxon>
    </lineage>
</organism>
<dbReference type="PANTHER" id="PTHR22750">
    <property type="entry name" value="G-PROTEIN COUPLED RECEPTOR"/>
    <property type="match status" value="1"/>
</dbReference>
<proteinExistence type="predicted"/>
<keyword evidence="5" id="KW-0297">G-protein coupled receptor</keyword>
<evidence type="ECO:0000313" key="11">
    <source>
        <dbReference type="EMBL" id="KAF6407381.1"/>
    </source>
</evidence>
<dbReference type="PROSITE" id="PS50262">
    <property type="entry name" value="G_PROTEIN_RECEP_F1_2"/>
    <property type="match status" value="1"/>
</dbReference>
<dbReference type="GO" id="GO:0004930">
    <property type="term" value="F:G protein-coupled receptor activity"/>
    <property type="evidence" value="ECO:0007669"/>
    <property type="project" value="UniProtKB-KW"/>
</dbReference>
<feature type="transmembrane region" description="Helical" evidence="9">
    <location>
        <begin position="103"/>
        <end position="125"/>
    </location>
</feature>
<evidence type="ECO:0000256" key="4">
    <source>
        <dbReference type="ARBA" id="ARBA00022989"/>
    </source>
</evidence>